<dbReference type="AlphaFoldDB" id="A0A7W4UIG1"/>
<dbReference type="NCBIfam" id="NF005921">
    <property type="entry name" value="PRK07922.1"/>
    <property type="match status" value="1"/>
</dbReference>
<dbReference type="PANTHER" id="PTHR43626:SF4">
    <property type="entry name" value="GCN5-RELATED N-ACETYLTRANSFERASE 2, CHLOROPLASTIC"/>
    <property type="match status" value="1"/>
</dbReference>
<dbReference type="CDD" id="cd04301">
    <property type="entry name" value="NAT_SF"/>
    <property type="match status" value="1"/>
</dbReference>
<evidence type="ECO:0000313" key="4">
    <source>
        <dbReference type="EMBL" id="MBB2924763.1"/>
    </source>
</evidence>
<dbReference type="EC" id="2.3.1.1" evidence="4"/>
<reference evidence="4 5" key="1">
    <citation type="submission" date="2020-08" db="EMBL/GenBank/DDBJ databases">
        <title>The Agave Microbiome: Exploring the role of microbial communities in plant adaptations to desert environments.</title>
        <authorList>
            <person name="Partida-Martinez L.P."/>
        </authorList>
    </citation>
    <scope>NUCLEOTIDE SEQUENCE [LARGE SCALE GENOMIC DNA]</scope>
    <source>
        <strain evidence="4 5">RAS26</strain>
    </source>
</reference>
<dbReference type="Pfam" id="PF00583">
    <property type="entry name" value="Acetyltransf_1"/>
    <property type="match status" value="1"/>
</dbReference>
<comment type="caution">
    <text evidence="4">The sequence shown here is derived from an EMBL/GenBank/DDBJ whole genome shotgun (WGS) entry which is preliminary data.</text>
</comment>
<gene>
    <name evidence="4" type="ORF">FHR80_003699</name>
</gene>
<dbReference type="Gene3D" id="3.40.630.30">
    <property type="match status" value="1"/>
</dbReference>
<keyword evidence="1 4" id="KW-0808">Transferase</keyword>
<evidence type="ECO:0000313" key="5">
    <source>
        <dbReference type="Proteomes" id="UP000518206"/>
    </source>
</evidence>
<dbReference type="RefSeq" id="WP_183297543.1">
    <property type="nucleotide sequence ID" value="NZ_JACHVX010000006.1"/>
</dbReference>
<dbReference type="SUPFAM" id="SSF55729">
    <property type="entry name" value="Acyl-CoA N-acyltransferases (Nat)"/>
    <property type="match status" value="1"/>
</dbReference>
<dbReference type="InterPro" id="IPR016181">
    <property type="entry name" value="Acyl_CoA_acyltransferase"/>
</dbReference>
<evidence type="ECO:0000256" key="2">
    <source>
        <dbReference type="ARBA" id="ARBA00023315"/>
    </source>
</evidence>
<name>A0A7W4UIG1_9CELL</name>
<dbReference type="GO" id="GO:0005737">
    <property type="term" value="C:cytoplasm"/>
    <property type="evidence" value="ECO:0007669"/>
    <property type="project" value="TreeGrafter"/>
</dbReference>
<dbReference type="InterPro" id="IPR000182">
    <property type="entry name" value="GNAT_dom"/>
</dbReference>
<dbReference type="PROSITE" id="PS51186">
    <property type="entry name" value="GNAT"/>
    <property type="match status" value="1"/>
</dbReference>
<proteinExistence type="predicted"/>
<feature type="domain" description="N-acetyltransferase" evidence="3">
    <location>
        <begin position="6"/>
        <end position="174"/>
    </location>
</feature>
<dbReference type="GO" id="GO:0008080">
    <property type="term" value="F:N-acetyltransferase activity"/>
    <property type="evidence" value="ECO:0007669"/>
    <property type="project" value="InterPro"/>
</dbReference>
<keyword evidence="2 4" id="KW-0012">Acyltransferase</keyword>
<dbReference type="EMBL" id="JACHVX010000006">
    <property type="protein sequence ID" value="MBB2924763.1"/>
    <property type="molecule type" value="Genomic_DNA"/>
</dbReference>
<accession>A0A7W4UIG1</accession>
<dbReference type="PANTHER" id="PTHR43626">
    <property type="entry name" value="ACYL-COA N-ACYLTRANSFERASE"/>
    <property type="match status" value="1"/>
</dbReference>
<evidence type="ECO:0000256" key="1">
    <source>
        <dbReference type="ARBA" id="ARBA00022679"/>
    </source>
</evidence>
<dbReference type="InterPro" id="IPR045039">
    <property type="entry name" value="NSI-like"/>
</dbReference>
<reference evidence="4 5" key="2">
    <citation type="submission" date="2020-08" db="EMBL/GenBank/DDBJ databases">
        <authorList>
            <person name="Partida-Martinez L."/>
            <person name="Huntemann M."/>
            <person name="Clum A."/>
            <person name="Wang J."/>
            <person name="Palaniappan K."/>
            <person name="Ritter S."/>
            <person name="Chen I.-M."/>
            <person name="Stamatis D."/>
            <person name="Reddy T."/>
            <person name="O'Malley R."/>
            <person name="Daum C."/>
            <person name="Shapiro N."/>
            <person name="Ivanova N."/>
            <person name="Kyrpides N."/>
            <person name="Woyke T."/>
        </authorList>
    </citation>
    <scope>NUCLEOTIDE SEQUENCE [LARGE SCALE GENOMIC DNA]</scope>
    <source>
        <strain evidence="4 5">RAS26</strain>
    </source>
</reference>
<evidence type="ECO:0000259" key="3">
    <source>
        <dbReference type="PROSITE" id="PS51186"/>
    </source>
</evidence>
<sequence>MTEPAFHVRPARPADVRAIRELVEPYASERILLAKEWVGYYEAVQEFLVAEAADGAGAAGAGAAGTADGAGGAEGAGSGGARALGDAATVVGCGALHVMWQDLAEVRTLAVDRTWRGRGVGHGLLDALVERARELGLRRLFCLTFEVDFFTAHGFHVIDGTPVTPDVYAELLRSHDDGVAEFLDLARVKPNTLGNTRMLIELD</sequence>
<dbReference type="Proteomes" id="UP000518206">
    <property type="component" value="Unassembled WGS sequence"/>
</dbReference>
<protein>
    <submittedName>
        <fullName evidence="4">Amino-acid N-acetyltransferase</fullName>
        <ecNumber evidence="4">2.3.1.1</ecNumber>
    </submittedName>
</protein>
<organism evidence="4 5">
    <name type="scientific">Cellulomonas cellasea</name>
    <dbReference type="NCBI Taxonomy" id="43670"/>
    <lineage>
        <taxon>Bacteria</taxon>
        <taxon>Bacillati</taxon>
        <taxon>Actinomycetota</taxon>
        <taxon>Actinomycetes</taxon>
        <taxon>Micrococcales</taxon>
        <taxon>Cellulomonadaceae</taxon>
        <taxon>Cellulomonas</taxon>
    </lineage>
</organism>